<accession>A0A6J4JZ14</accession>
<reference evidence="1" key="1">
    <citation type="submission" date="2020-02" db="EMBL/GenBank/DDBJ databases">
        <authorList>
            <person name="Meier V. D."/>
        </authorList>
    </citation>
    <scope>NUCLEOTIDE SEQUENCE</scope>
    <source>
        <strain evidence="1">AVDCRST_MAG56</strain>
    </source>
</reference>
<evidence type="ECO:0000313" key="1">
    <source>
        <dbReference type="EMBL" id="CAA9291365.1"/>
    </source>
</evidence>
<sequence>MISTLLRQRLPGRIVPFIFFAPPRPVGSGGHCCRPVGLHCPQRAF</sequence>
<dbReference type="AlphaFoldDB" id="A0A6J4JZ14"/>
<dbReference type="EMBL" id="CADCTQ010000385">
    <property type="protein sequence ID" value="CAA9291365.1"/>
    <property type="molecule type" value="Genomic_DNA"/>
</dbReference>
<name>A0A6J4JZ14_9SPHI</name>
<organism evidence="1">
    <name type="scientific">uncultured Cytophagales bacterium</name>
    <dbReference type="NCBI Taxonomy" id="158755"/>
    <lineage>
        <taxon>Bacteria</taxon>
        <taxon>Pseudomonadati</taxon>
        <taxon>Bacteroidota</taxon>
        <taxon>Sphingobacteriia</taxon>
        <taxon>Sphingobacteriales</taxon>
        <taxon>environmental samples</taxon>
    </lineage>
</organism>
<gene>
    <name evidence="1" type="ORF">AVDCRST_MAG56-4679</name>
</gene>
<proteinExistence type="predicted"/>
<protein>
    <submittedName>
        <fullName evidence="1">Uncharacterized protein</fullName>
    </submittedName>
</protein>